<keyword evidence="1" id="KW-0472">Membrane</keyword>
<name>A0ABY6IWE3_9HYPH</name>
<accession>A0ABY6IWE3</accession>
<proteinExistence type="predicted"/>
<evidence type="ECO:0000313" key="3">
    <source>
        <dbReference type="Proteomes" id="UP001163882"/>
    </source>
</evidence>
<keyword evidence="1" id="KW-0812">Transmembrane</keyword>
<gene>
    <name evidence="2" type="ORF">OF122_07105</name>
</gene>
<protein>
    <submittedName>
        <fullName evidence="2">DUF2243 domain-containing protein</fullName>
    </submittedName>
</protein>
<evidence type="ECO:0000313" key="2">
    <source>
        <dbReference type="EMBL" id="UYQ73515.1"/>
    </source>
</evidence>
<feature type="transmembrane region" description="Helical" evidence="1">
    <location>
        <begin position="101"/>
        <end position="120"/>
    </location>
</feature>
<feature type="transmembrane region" description="Helical" evidence="1">
    <location>
        <begin position="132"/>
        <end position="153"/>
    </location>
</feature>
<keyword evidence="1" id="KW-1133">Transmembrane helix</keyword>
<sequence length="263" mass="29053">MTDATTRNGQFSGRFEWAGFALGFGIGGFFDGILLHQILQWHHLLSGVEQARQDIRVLILWDGIFHVLMYVIAGIGLWLLWRARKEFPAAGADRRLFSNALIGFGVWHIFDSFFSHWMLGIHRIRMDVDNPLFWDLLWFVVFGIVPAAIGWIMRRSGTSGRGGRAMSSPLALVVAAIIAGPLSALPPPDQTQMVVLFRPDIPEQQAIAAIVAVDGRMIGTDASGQMWAVDMALGGNPSELYSYGAILVSNAMLPIGCFNWIRA</sequence>
<dbReference type="Pfam" id="PF10002">
    <property type="entry name" value="DUF2243"/>
    <property type="match status" value="1"/>
</dbReference>
<organism evidence="2 3">
    <name type="scientific">Pelagibacterium flavum</name>
    <dbReference type="NCBI Taxonomy" id="2984530"/>
    <lineage>
        <taxon>Bacteria</taxon>
        <taxon>Pseudomonadati</taxon>
        <taxon>Pseudomonadota</taxon>
        <taxon>Alphaproteobacteria</taxon>
        <taxon>Hyphomicrobiales</taxon>
        <taxon>Devosiaceae</taxon>
        <taxon>Pelagibacterium</taxon>
    </lineage>
</organism>
<feature type="transmembrane region" description="Helical" evidence="1">
    <location>
        <begin position="165"/>
        <end position="185"/>
    </location>
</feature>
<keyword evidence="3" id="KW-1185">Reference proteome</keyword>
<dbReference type="InterPro" id="IPR018719">
    <property type="entry name" value="DUF2243_membrane"/>
</dbReference>
<evidence type="ECO:0000256" key="1">
    <source>
        <dbReference type="SAM" id="Phobius"/>
    </source>
</evidence>
<feature type="transmembrane region" description="Helical" evidence="1">
    <location>
        <begin position="17"/>
        <end position="39"/>
    </location>
</feature>
<dbReference type="EMBL" id="CP107716">
    <property type="protein sequence ID" value="UYQ73515.1"/>
    <property type="molecule type" value="Genomic_DNA"/>
</dbReference>
<dbReference type="RefSeq" id="WP_264227086.1">
    <property type="nucleotide sequence ID" value="NZ_CP107716.1"/>
</dbReference>
<feature type="transmembrane region" description="Helical" evidence="1">
    <location>
        <begin position="59"/>
        <end position="81"/>
    </location>
</feature>
<reference evidence="2" key="1">
    <citation type="submission" date="2022-10" db="EMBL/GenBank/DDBJ databases">
        <title>YIM 151497 complete genome.</title>
        <authorList>
            <person name="Chen X."/>
        </authorList>
    </citation>
    <scope>NUCLEOTIDE SEQUENCE</scope>
    <source>
        <strain evidence="2">YIM 151497</strain>
    </source>
</reference>
<feature type="transmembrane region" description="Helical" evidence="1">
    <location>
        <begin position="240"/>
        <end position="261"/>
    </location>
</feature>
<dbReference type="Proteomes" id="UP001163882">
    <property type="component" value="Chromosome"/>
</dbReference>